<dbReference type="SUPFAM" id="SSF50978">
    <property type="entry name" value="WD40 repeat-like"/>
    <property type="match status" value="1"/>
</dbReference>
<dbReference type="OrthoDB" id="2095648at2759"/>
<evidence type="ECO:0000256" key="1">
    <source>
        <dbReference type="ARBA" id="ARBA00022574"/>
    </source>
</evidence>
<comment type="caution">
    <text evidence="5">The sequence shown here is derived from an EMBL/GenBank/DDBJ whole genome shotgun (WGS) entry which is preliminary data.</text>
</comment>
<keyword evidence="6" id="KW-1185">Reference proteome</keyword>
<dbReference type="InterPro" id="IPR015943">
    <property type="entry name" value="WD40/YVTN_repeat-like_dom_sf"/>
</dbReference>
<keyword evidence="2" id="KW-0677">Repeat</keyword>
<dbReference type="SMART" id="SM00256">
    <property type="entry name" value="FBOX"/>
    <property type="match status" value="1"/>
</dbReference>
<dbReference type="EMBL" id="RCHS01002704">
    <property type="protein sequence ID" value="RMX46277.1"/>
    <property type="molecule type" value="Genomic_DNA"/>
</dbReference>
<dbReference type="PROSITE" id="PS50181">
    <property type="entry name" value="FBOX"/>
    <property type="match status" value="1"/>
</dbReference>
<dbReference type="STRING" id="46731.A0A3M6TY02"/>
<evidence type="ECO:0000313" key="6">
    <source>
        <dbReference type="Proteomes" id="UP000275408"/>
    </source>
</evidence>
<dbReference type="Gene3D" id="1.20.1280.50">
    <property type="match status" value="1"/>
</dbReference>
<dbReference type="PANTHER" id="PTHR44436:SF1">
    <property type="entry name" value="F-BOX_WD REPEAT-CONTAINING PROTEIN 2"/>
    <property type="match status" value="1"/>
</dbReference>
<dbReference type="SUPFAM" id="SSF81383">
    <property type="entry name" value="F-box domain"/>
    <property type="match status" value="1"/>
</dbReference>
<dbReference type="InterPro" id="IPR001810">
    <property type="entry name" value="F-box_dom"/>
</dbReference>
<dbReference type="InterPro" id="IPR036047">
    <property type="entry name" value="F-box-like_dom_sf"/>
</dbReference>
<feature type="repeat" description="WD" evidence="3">
    <location>
        <begin position="175"/>
        <end position="205"/>
    </location>
</feature>
<evidence type="ECO:0000259" key="4">
    <source>
        <dbReference type="PROSITE" id="PS50181"/>
    </source>
</evidence>
<keyword evidence="1 3" id="KW-0853">WD repeat</keyword>
<dbReference type="AlphaFoldDB" id="A0A3M6TY02"/>
<gene>
    <name evidence="5" type="ORF">pdam_00000666</name>
</gene>
<dbReference type="PROSITE" id="PS50294">
    <property type="entry name" value="WD_REPEATS_REGION"/>
    <property type="match status" value="1"/>
</dbReference>
<sequence>MVLHSRGIFNHLWKVLQIDRKDVIGDATDSSLTAHWNAVVEAAVWKRAHPTRICVAIYLMNFSQLPLELIDEILKHLDAISLAKSRQVCRTWLALHAQAKYKQLWRQACVHDIGYNVLVEITGDRTIFSDNHLGHSSTAGEEGYQKTYNIDWKAIYRRWFRSRHIGKWPCMITELEGHSGQVLDVKFSGDRVVTCGVDGVICIWDGWTGCCVMVLRGHRDSVTSISLRQTPGSRDCSVKIWNMKEGSGVAVATCHGHNGPINCVSFGDNSFLASASEDCSGDCTCYYTLSNLGDWVEHTRLWGSDTLLYVTVNGKLALSSIADQQILSSIRLKASNPLLPRVHGAVLRGQNVLVLTALNGLYFWESNSNNSILNNFPVIGPCSTGVVRGTCLAMHGALVTVGTSSTGAVYVYHLNGKWGNQFNKIHCVLQVNKSAVNAVSIDDDGQGPCLAAAGDDGIVKVYRWFPPSV</sequence>
<accession>A0A3M6TY02</accession>
<dbReference type="PROSITE" id="PS50082">
    <property type="entry name" value="WD_REPEATS_2"/>
    <property type="match status" value="1"/>
</dbReference>
<proteinExistence type="predicted"/>
<feature type="domain" description="F-box" evidence="4">
    <location>
        <begin position="59"/>
        <end position="108"/>
    </location>
</feature>
<organism evidence="5 6">
    <name type="scientific">Pocillopora damicornis</name>
    <name type="common">Cauliflower coral</name>
    <name type="synonym">Millepora damicornis</name>
    <dbReference type="NCBI Taxonomy" id="46731"/>
    <lineage>
        <taxon>Eukaryota</taxon>
        <taxon>Metazoa</taxon>
        <taxon>Cnidaria</taxon>
        <taxon>Anthozoa</taxon>
        <taxon>Hexacorallia</taxon>
        <taxon>Scleractinia</taxon>
        <taxon>Astrocoeniina</taxon>
        <taxon>Pocilloporidae</taxon>
        <taxon>Pocillopora</taxon>
    </lineage>
</organism>
<dbReference type="PANTHER" id="PTHR44436">
    <property type="entry name" value="F-BOX/WD REPEAT-CONTAINING PROTEIN 2"/>
    <property type="match status" value="1"/>
</dbReference>
<dbReference type="InterPro" id="IPR036322">
    <property type="entry name" value="WD40_repeat_dom_sf"/>
</dbReference>
<protein>
    <recommendedName>
        <fullName evidence="4">F-box domain-containing protein</fullName>
    </recommendedName>
</protein>
<evidence type="ECO:0000256" key="2">
    <source>
        <dbReference type="ARBA" id="ARBA00022737"/>
    </source>
</evidence>
<dbReference type="InterPro" id="IPR001680">
    <property type="entry name" value="WD40_rpt"/>
</dbReference>
<dbReference type="SMART" id="SM00320">
    <property type="entry name" value="WD40"/>
    <property type="match status" value="4"/>
</dbReference>
<name>A0A3M6TY02_POCDA</name>
<evidence type="ECO:0000313" key="5">
    <source>
        <dbReference type="EMBL" id="RMX46277.1"/>
    </source>
</evidence>
<dbReference type="Proteomes" id="UP000275408">
    <property type="component" value="Unassembled WGS sequence"/>
</dbReference>
<dbReference type="InterPro" id="IPR042627">
    <property type="entry name" value="FBXW2"/>
</dbReference>
<dbReference type="Pfam" id="PF00646">
    <property type="entry name" value="F-box"/>
    <property type="match status" value="1"/>
</dbReference>
<dbReference type="Gene3D" id="2.130.10.10">
    <property type="entry name" value="YVTN repeat-like/Quinoprotein amine dehydrogenase"/>
    <property type="match status" value="2"/>
</dbReference>
<reference evidence="5 6" key="1">
    <citation type="journal article" date="2018" name="Sci. Rep.">
        <title>Comparative analysis of the Pocillopora damicornis genome highlights role of immune system in coral evolution.</title>
        <authorList>
            <person name="Cunning R."/>
            <person name="Bay R.A."/>
            <person name="Gillette P."/>
            <person name="Baker A.C."/>
            <person name="Traylor-Knowles N."/>
        </authorList>
    </citation>
    <scope>NUCLEOTIDE SEQUENCE [LARGE SCALE GENOMIC DNA]</scope>
    <source>
        <strain evidence="5">RSMAS</strain>
        <tissue evidence="5">Whole animal</tissue>
    </source>
</reference>
<evidence type="ECO:0000256" key="3">
    <source>
        <dbReference type="PROSITE-ProRule" id="PRU00221"/>
    </source>
</evidence>
<dbReference type="Pfam" id="PF00400">
    <property type="entry name" value="WD40"/>
    <property type="match status" value="4"/>
</dbReference>